<keyword evidence="1" id="KW-0472">Membrane</keyword>
<feature type="transmembrane region" description="Helical" evidence="1">
    <location>
        <begin position="38"/>
        <end position="60"/>
    </location>
</feature>
<accession>A0A3S0ICG8</accession>
<dbReference type="EMBL" id="RXPE01000004">
    <property type="protein sequence ID" value="RTR29407.1"/>
    <property type="molecule type" value="Genomic_DNA"/>
</dbReference>
<organism evidence="2 3">
    <name type="scientific">Deinococcus radiophilus</name>
    <dbReference type="NCBI Taxonomy" id="32062"/>
    <lineage>
        <taxon>Bacteria</taxon>
        <taxon>Thermotogati</taxon>
        <taxon>Deinococcota</taxon>
        <taxon>Deinococci</taxon>
        <taxon>Deinococcales</taxon>
        <taxon>Deinococcaceae</taxon>
        <taxon>Deinococcus</taxon>
    </lineage>
</organism>
<keyword evidence="3" id="KW-1185">Reference proteome</keyword>
<keyword evidence="1" id="KW-0812">Transmembrane</keyword>
<dbReference type="AlphaFoldDB" id="A0A3S0ICG8"/>
<evidence type="ECO:0000313" key="3">
    <source>
        <dbReference type="Proteomes" id="UP000277766"/>
    </source>
</evidence>
<comment type="caution">
    <text evidence="2">The sequence shown here is derived from an EMBL/GenBank/DDBJ whole genome shotgun (WGS) entry which is preliminary data.</text>
</comment>
<sequence>MNGLDEQTKARIRAEEEYRAQVRGELTPKGPWNTLGKIITGLVLIVVAYALLLSLGWYLMQPG</sequence>
<protein>
    <submittedName>
        <fullName evidence="2">Uncharacterized protein</fullName>
    </submittedName>
</protein>
<gene>
    <name evidence="2" type="ORF">EJ104_03180</name>
</gene>
<dbReference type="RefSeq" id="WP_126351318.1">
    <property type="nucleotide sequence ID" value="NZ_CP086380.1"/>
</dbReference>
<evidence type="ECO:0000313" key="2">
    <source>
        <dbReference type="EMBL" id="RTR29407.1"/>
    </source>
</evidence>
<dbReference type="Proteomes" id="UP000277766">
    <property type="component" value="Unassembled WGS sequence"/>
</dbReference>
<evidence type="ECO:0000256" key="1">
    <source>
        <dbReference type="SAM" id="Phobius"/>
    </source>
</evidence>
<reference evidence="2 3" key="1">
    <citation type="submission" date="2018-12" db="EMBL/GenBank/DDBJ databases">
        <title>Deinococcus radiophilus ATCC 27603 genome sequencing and assembly.</title>
        <authorList>
            <person name="Maclea K.S."/>
            <person name="Maynard C.R."/>
        </authorList>
    </citation>
    <scope>NUCLEOTIDE SEQUENCE [LARGE SCALE GENOMIC DNA]</scope>
    <source>
        <strain evidence="2 3">ATCC 27603</strain>
    </source>
</reference>
<name>A0A3S0ICG8_9DEIO</name>
<keyword evidence="1" id="KW-1133">Transmembrane helix</keyword>
<proteinExistence type="predicted"/>